<proteinExistence type="predicted"/>
<evidence type="ECO:0000313" key="7">
    <source>
        <dbReference type="EMBL" id="MTH52597.1"/>
    </source>
</evidence>
<keyword evidence="7" id="KW-0560">Oxidoreductase</keyword>
<evidence type="ECO:0000313" key="8">
    <source>
        <dbReference type="Proteomes" id="UP000434639"/>
    </source>
</evidence>
<comment type="subcellular location">
    <subcellularLocation>
        <location evidence="1">Cell membrane</location>
        <topology evidence="1">Multi-pass membrane protein</topology>
    </subcellularLocation>
</comment>
<feature type="transmembrane region" description="Helical" evidence="6">
    <location>
        <begin position="27"/>
        <end position="48"/>
    </location>
</feature>
<dbReference type="AlphaFoldDB" id="A0A7X2S3A4"/>
<keyword evidence="2" id="KW-1003">Cell membrane</keyword>
<dbReference type="EC" id="1.9.3.1" evidence="7"/>
<dbReference type="EMBL" id="WMIB01000002">
    <property type="protein sequence ID" value="MTH52597.1"/>
    <property type="molecule type" value="Genomic_DNA"/>
</dbReference>
<evidence type="ECO:0000256" key="6">
    <source>
        <dbReference type="SAM" id="Phobius"/>
    </source>
</evidence>
<organism evidence="7 8">
    <name type="scientific">Metabacillus mangrovi</name>
    <dbReference type="NCBI Taxonomy" id="1491830"/>
    <lineage>
        <taxon>Bacteria</taxon>
        <taxon>Bacillati</taxon>
        <taxon>Bacillota</taxon>
        <taxon>Bacilli</taxon>
        <taxon>Bacillales</taxon>
        <taxon>Bacillaceae</taxon>
        <taxon>Metabacillus</taxon>
    </lineage>
</organism>
<dbReference type="GO" id="GO:0005886">
    <property type="term" value="C:plasma membrane"/>
    <property type="evidence" value="ECO:0007669"/>
    <property type="project" value="UniProtKB-SubCell"/>
</dbReference>
<dbReference type="InterPro" id="IPR005171">
    <property type="entry name" value="Cyt_c_oxidase_su4_prok"/>
</dbReference>
<reference evidence="7 8" key="1">
    <citation type="journal article" date="2017" name="Int. J. Syst. Evol. Microbiol.">
        <title>Bacillus mangrovi sp. nov., isolated from a sediment sample from a mangrove forest.</title>
        <authorList>
            <person name="Gupta V."/>
            <person name="Singh P.K."/>
            <person name="Korpole S."/>
            <person name="Tanuku N.R.S."/>
            <person name="Pinnaka A.K."/>
        </authorList>
    </citation>
    <scope>NUCLEOTIDE SEQUENCE [LARGE SCALE GENOMIC DNA]</scope>
    <source>
        <strain evidence="7 8">KCTC 33872</strain>
    </source>
</reference>
<evidence type="ECO:0000256" key="2">
    <source>
        <dbReference type="ARBA" id="ARBA00022475"/>
    </source>
</evidence>
<evidence type="ECO:0000256" key="3">
    <source>
        <dbReference type="ARBA" id="ARBA00022692"/>
    </source>
</evidence>
<dbReference type="Proteomes" id="UP000434639">
    <property type="component" value="Unassembled WGS sequence"/>
</dbReference>
<comment type="caution">
    <text evidence="7">The sequence shown here is derived from an EMBL/GenBank/DDBJ whole genome shotgun (WGS) entry which is preliminary data.</text>
</comment>
<feature type="transmembrane region" description="Helical" evidence="6">
    <location>
        <begin position="88"/>
        <end position="109"/>
    </location>
</feature>
<dbReference type="NCBIfam" id="TIGR02908">
    <property type="entry name" value="CoxD_Bacillus"/>
    <property type="match status" value="1"/>
</dbReference>
<protein>
    <submittedName>
        <fullName evidence="7">Cytochrome c oxidase subunit IVB</fullName>
        <ecNumber evidence="7">1.9.3.1</ecNumber>
    </submittedName>
</protein>
<keyword evidence="8" id="KW-1185">Reference proteome</keyword>
<gene>
    <name evidence="7" type="primary">ctaF</name>
    <name evidence="7" type="ORF">GKZ89_04190</name>
</gene>
<keyword evidence="4 6" id="KW-1133">Transmembrane helix</keyword>
<dbReference type="InterPro" id="IPR014257">
    <property type="entry name" value="Cyt_c_oxidase_su4_bacillaceae"/>
</dbReference>
<accession>A0A7X2S3A4</accession>
<evidence type="ECO:0000256" key="5">
    <source>
        <dbReference type="ARBA" id="ARBA00023136"/>
    </source>
</evidence>
<dbReference type="GO" id="GO:0016491">
    <property type="term" value="F:oxidoreductase activity"/>
    <property type="evidence" value="ECO:0007669"/>
    <property type="project" value="UniProtKB-KW"/>
</dbReference>
<dbReference type="OrthoDB" id="2989516at2"/>
<keyword evidence="5 6" id="KW-0472">Membrane</keyword>
<dbReference type="Pfam" id="PF03626">
    <property type="entry name" value="COX4_pro"/>
    <property type="match status" value="1"/>
</dbReference>
<sequence>MAERQNTGNPKVDLVYRKRKNKEDMKYQLVSFGMMIFLTVLAFIAVGYNGIDHWFTVPFIILLAVVQVAFQLYYFMHMNHKGHETAALFLYSGVFVAALTILTFMTIVWW</sequence>
<name>A0A7X2S3A4_9BACI</name>
<evidence type="ECO:0000256" key="4">
    <source>
        <dbReference type="ARBA" id="ARBA00022989"/>
    </source>
</evidence>
<evidence type="ECO:0000256" key="1">
    <source>
        <dbReference type="ARBA" id="ARBA00004651"/>
    </source>
</evidence>
<feature type="transmembrane region" description="Helical" evidence="6">
    <location>
        <begin position="54"/>
        <end position="76"/>
    </location>
</feature>
<dbReference type="RefSeq" id="WP_155111147.1">
    <property type="nucleotide sequence ID" value="NZ_WMIB01000002.1"/>
</dbReference>
<keyword evidence="3 6" id="KW-0812">Transmembrane</keyword>